<evidence type="ECO:0000313" key="2">
    <source>
        <dbReference type="EMBL" id="OCH93258.1"/>
    </source>
</evidence>
<dbReference type="EMBL" id="KV722357">
    <property type="protein sequence ID" value="OCH93258.1"/>
    <property type="molecule type" value="Genomic_DNA"/>
</dbReference>
<organism evidence="2 3">
    <name type="scientific">Obba rivulosa</name>
    <dbReference type="NCBI Taxonomy" id="1052685"/>
    <lineage>
        <taxon>Eukaryota</taxon>
        <taxon>Fungi</taxon>
        <taxon>Dikarya</taxon>
        <taxon>Basidiomycota</taxon>
        <taxon>Agaricomycotina</taxon>
        <taxon>Agaricomycetes</taxon>
        <taxon>Polyporales</taxon>
        <taxon>Gelatoporiaceae</taxon>
        <taxon>Obba</taxon>
    </lineage>
</organism>
<keyword evidence="3" id="KW-1185">Reference proteome</keyword>
<name>A0A8E2DPA1_9APHY</name>
<gene>
    <name evidence="2" type="ORF">OBBRIDRAFT_725211</name>
</gene>
<accession>A0A8E2DPA1</accession>
<dbReference type="OrthoDB" id="3056853at2759"/>
<sequence>MSQSDLDADLYGDLYGNDDNDFSPGLAPQAEPDSAKPEPQEIQKPKEPSPVPVKIEQYTEPAPAVAKPIPTVTSDTTPQPPPTSNAPANANADTYAVPTQQIPTYEERSTPDYREPAQQRQDYAAMGAPINRPVRPSEMKEEG</sequence>
<feature type="region of interest" description="Disordered" evidence="1">
    <location>
        <begin position="1"/>
        <end position="143"/>
    </location>
</feature>
<feature type="compositionally biased region" description="Acidic residues" evidence="1">
    <location>
        <begin position="1"/>
        <end position="21"/>
    </location>
</feature>
<proteinExistence type="predicted"/>
<evidence type="ECO:0000313" key="3">
    <source>
        <dbReference type="Proteomes" id="UP000250043"/>
    </source>
</evidence>
<protein>
    <submittedName>
        <fullName evidence="2">Uncharacterized protein</fullName>
    </submittedName>
</protein>
<dbReference type="Proteomes" id="UP000250043">
    <property type="component" value="Unassembled WGS sequence"/>
</dbReference>
<dbReference type="AlphaFoldDB" id="A0A8E2DPA1"/>
<feature type="compositionally biased region" description="Basic and acidic residues" evidence="1">
    <location>
        <begin position="105"/>
        <end position="117"/>
    </location>
</feature>
<feature type="compositionally biased region" description="Basic and acidic residues" evidence="1">
    <location>
        <begin position="33"/>
        <end position="47"/>
    </location>
</feature>
<feature type="compositionally biased region" description="Low complexity" evidence="1">
    <location>
        <begin position="85"/>
        <end position="94"/>
    </location>
</feature>
<evidence type="ECO:0000256" key="1">
    <source>
        <dbReference type="SAM" id="MobiDB-lite"/>
    </source>
</evidence>
<reference evidence="2 3" key="1">
    <citation type="submission" date="2016-07" db="EMBL/GenBank/DDBJ databases">
        <title>Draft genome of the white-rot fungus Obba rivulosa 3A-2.</title>
        <authorList>
            <consortium name="DOE Joint Genome Institute"/>
            <person name="Miettinen O."/>
            <person name="Riley R."/>
            <person name="Acob R."/>
            <person name="Barry K."/>
            <person name="Cullen D."/>
            <person name="De Vries R."/>
            <person name="Hainaut M."/>
            <person name="Hatakka A."/>
            <person name="Henrissat B."/>
            <person name="Hilden K."/>
            <person name="Kuo R."/>
            <person name="Labutti K."/>
            <person name="Lipzen A."/>
            <person name="Makela M.R."/>
            <person name="Sandor L."/>
            <person name="Spatafora J.W."/>
            <person name="Grigoriev I.V."/>
            <person name="Hibbett D.S."/>
        </authorList>
    </citation>
    <scope>NUCLEOTIDE SEQUENCE [LARGE SCALE GENOMIC DNA]</scope>
    <source>
        <strain evidence="2 3">3A-2</strain>
    </source>
</reference>